<sequence length="98" mass="10945">MLKELQVKNFAIIDDARIKFQKGLNILTGETGAGKTLIIEAINLLIGERAGSDLIRDGQDKLLVQGYFDFKNNSMAINYLLSKNLIEEEDESDDIVIT</sequence>
<dbReference type="InterPro" id="IPR038729">
    <property type="entry name" value="Rad50/SbcC_AAA"/>
</dbReference>
<reference evidence="9" key="1">
    <citation type="journal article" date="2014" name="Front. Microbiol.">
        <title>High frequency of phylogenetically diverse reductive dehalogenase-homologous genes in deep subseafloor sedimentary metagenomes.</title>
        <authorList>
            <person name="Kawai M."/>
            <person name="Futagami T."/>
            <person name="Toyoda A."/>
            <person name="Takaki Y."/>
            <person name="Nishi S."/>
            <person name="Hori S."/>
            <person name="Arai W."/>
            <person name="Tsubouchi T."/>
            <person name="Morono Y."/>
            <person name="Uchiyama I."/>
            <person name="Ito T."/>
            <person name="Fujiyama A."/>
            <person name="Inagaki F."/>
            <person name="Takami H."/>
        </authorList>
    </citation>
    <scope>NUCLEOTIDE SEQUENCE</scope>
    <source>
        <strain evidence="9">Expedition CK06-06</strain>
    </source>
</reference>
<evidence type="ECO:0000256" key="5">
    <source>
        <dbReference type="ARBA" id="ARBA00022840"/>
    </source>
</evidence>
<dbReference type="Pfam" id="PF13476">
    <property type="entry name" value="AAA_23"/>
    <property type="match status" value="1"/>
</dbReference>
<dbReference type="GO" id="GO:0006302">
    <property type="term" value="P:double-strand break repair"/>
    <property type="evidence" value="ECO:0007669"/>
    <property type="project" value="InterPro"/>
</dbReference>
<dbReference type="PANTHER" id="PTHR11059:SF0">
    <property type="entry name" value="DNA REPAIR PROTEIN RECN"/>
    <property type="match status" value="1"/>
</dbReference>
<dbReference type="PANTHER" id="PTHR11059">
    <property type="entry name" value="DNA REPAIR PROTEIN RECN"/>
    <property type="match status" value="1"/>
</dbReference>
<dbReference type="GO" id="GO:0043590">
    <property type="term" value="C:bacterial nucleoid"/>
    <property type="evidence" value="ECO:0007669"/>
    <property type="project" value="TreeGrafter"/>
</dbReference>
<dbReference type="InterPro" id="IPR004604">
    <property type="entry name" value="DNA_recomb/repair_RecN"/>
</dbReference>
<dbReference type="InterPro" id="IPR027417">
    <property type="entry name" value="P-loop_NTPase"/>
</dbReference>
<evidence type="ECO:0000256" key="4">
    <source>
        <dbReference type="ARBA" id="ARBA00022763"/>
    </source>
</evidence>
<evidence type="ECO:0000256" key="1">
    <source>
        <dbReference type="ARBA" id="ARBA00009441"/>
    </source>
</evidence>
<dbReference type="SUPFAM" id="SSF52540">
    <property type="entry name" value="P-loop containing nucleoside triphosphate hydrolases"/>
    <property type="match status" value="1"/>
</dbReference>
<keyword evidence="5" id="KW-0067">ATP-binding</keyword>
<accession>X1SZJ1</accession>
<organism evidence="9">
    <name type="scientific">marine sediment metagenome</name>
    <dbReference type="NCBI Taxonomy" id="412755"/>
    <lineage>
        <taxon>unclassified sequences</taxon>
        <taxon>metagenomes</taxon>
        <taxon>ecological metagenomes</taxon>
    </lineage>
</organism>
<keyword evidence="4" id="KW-0227">DNA damage</keyword>
<dbReference type="GO" id="GO:0005524">
    <property type="term" value="F:ATP binding"/>
    <property type="evidence" value="ECO:0007669"/>
    <property type="project" value="UniProtKB-KW"/>
</dbReference>
<keyword evidence="3" id="KW-0547">Nucleotide-binding</keyword>
<dbReference type="GO" id="GO:0006310">
    <property type="term" value="P:DNA recombination"/>
    <property type="evidence" value="ECO:0007669"/>
    <property type="project" value="InterPro"/>
</dbReference>
<gene>
    <name evidence="9" type="ORF">S12H4_14254</name>
</gene>
<comment type="caution">
    <text evidence="9">The sequence shown here is derived from an EMBL/GenBank/DDBJ whole genome shotgun (WGS) entry which is preliminary data.</text>
</comment>
<feature type="non-terminal residue" evidence="9">
    <location>
        <position position="98"/>
    </location>
</feature>
<evidence type="ECO:0000259" key="8">
    <source>
        <dbReference type="Pfam" id="PF13476"/>
    </source>
</evidence>
<dbReference type="GO" id="GO:0009432">
    <property type="term" value="P:SOS response"/>
    <property type="evidence" value="ECO:0007669"/>
    <property type="project" value="TreeGrafter"/>
</dbReference>
<protein>
    <recommendedName>
        <fullName evidence="2">DNA repair protein RecN</fullName>
    </recommendedName>
    <alternativeName>
        <fullName evidence="7">Recombination protein N</fullName>
    </alternativeName>
</protein>
<dbReference type="EMBL" id="BARW01006789">
    <property type="protein sequence ID" value="GAI80770.1"/>
    <property type="molecule type" value="Genomic_DNA"/>
</dbReference>
<evidence type="ECO:0000256" key="7">
    <source>
        <dbReference type="ARBA" id="ARBA00033408"/>
    </source>
</evidence>
<evidence type="ECO:0000313" key="9">
    <source>
        <dbReference type="EMBL" id="GAI80770.1"/>
    </source>
</evidence>
<dbReference type="Gene3D" id="3.40.50.300">
    <property type="entry name" value="P-loop containing nucleotide triphosphate hydrolases"/>
    <property type="match status" value="1"/>
</dbReference>
<dbReference type="GO" id="GO:0016887">
    <property type="term" value="F:ATP hydrolysis activity"/>
    <property type="evidence" value="ECO:0007669"/>
    <property type="project" value="InterPro"/>
</dbReference>
<name>X1SZJ1_9ZZZZ</name>
<evidence type="ECO:0000256" key="6">
    <source>
        <dbReference type="ARBA" id="ARBA00023204"/>
    </source>
</evidence>
<keyword evidence="6" id="KW-0234">DNA repair</keyword>
<dbReference type="AlphaFoldDB" id="X1SZJ1"/>
<comment type="similarity">
    <text evidence="1">Belongs to the RecN family.</text>
</comment>
<proteinExistence type="inferred from homology"/>
<evidence type="ECO:0000256" key="3">
    <source>
        <dbReference type="ARBA" id="ARBA00022741"/>
    </source>
</evidence>
<evidence type="ECO:0000256" key="2">
    <source>
        <dbReference type="ARBA" id="ARBA00021315"/>
    </source>
</evidence>
<feature type="domain" description="Rad50/SbcC-type AAA" evidence="8">
    <location>
        <begin position="4"/>
        <end position="73"/>
    </location>
</feature>